<dbReference type="AlphaFoldDB" id="A0AAE0EPC2"/>
<evidence type="ECO:0000313" key="3">
    <source>
        <dbReference type="Proteomes" id="UP001190700"/>
    </source>
</evidence>
<dbReference type="EMBL" id="LGRX02035178">
    <property type="protein sequence ID" value="KAK3236003.1"/>
    <property type="molecule type" value="Genomic_DNA"/>
</dbReference>
<protein>
    <submittedName>
        <fullName evidence="2">Uncharacterized protein</fullName>
    </submittedName>
</protein>
<dbReference type="Proteomes" id="UP001190700">
    <property type="component" value="Unassembled WGS sequence"/>
</dbReference>
<comment type="caution">
    <text evidence="2">The sequence shown here is derived from an EMBL/GenBank/DDBJ whole genome shotgun (WGS) entry which is preliminary data.</text>
</comment>
<accession>A0AAE0EPC2</accession>
<sequence length="271" mass="29012">MWHWPWQQDPYQQSYFPNSAARQHPTQQDYNEEYYSHFPAQQPNNVHSVGTGSYYAAPPVHYDASAAQYYALGKQGQTYDASGDQQEHFGGNPAISHQNPDGASEDSSLSAASGRELWSRIAELPAAMKEQMLKHAKVSERGSSGASRALCPEHSWAFSGRLPPLEVLLPAAAAVAQEPQTGSAAGALFAACSASAAACAAETGGPAGWGAYMGLQVGGIVLGEVLISKKSYLLIQVNEQTHVPQAIARYSDPFPACWVSVPFSMSVVPNQ</sequence>
<keyword evidence="3" id="KW-1185">Reference proteome</keyword>
<evidence type="ECO:0000256" key="1">
    <source>
        <dbReference type="SAM" id="MobiDB-lite"/>
    </source>
</evidence>
<evidence type="ECO:0000313" key="2">
    <source>
        <dbReference type="EMBL" id="KAK3236003.1"/>
    </source>
</evidence>
<organism evidence="2 3">
    <name type="scientific">Cymbomonas tetramitiformis</name>
    <dbReference type="NCBI Taxonomy" id="36881"/>
    <lineage>
        <taxon>Eukaryota</taxon>
        <taxon>Viridiplantae</taxon>
        <taxon>Chlorophyta</taxon>
        <taxon>Pyramimonadophyceae</taxon>
        <taxon>Pyramimonadales</taxon>
        <taxon>Pyramimonadaceae</taxon>
        <taxon>Cymbomonas</taxon>
    </lineage>
</organism>
<name>A0AAE0EPC2_9CHLO</name>
<feature type="compositionally biased region" description="Polar residues" evidence="1">
    <location>
        <begin position="95"/>
        <end position="111"/>
    </location>
</feature>
<gene>
    <name evidence="2" type="ORF">CYMTET_53830</name>
</gene>
<proteinExistence type="predicted"/>
<feature type="region of interest" description="Disordered" evidence="1">
    <location>
        <begin position="78"/>
        <end position="111"/>
    </location>
</feature>
<reference evidence="2 3" key="1">
    <citation type="journal article" date="2015" name="Genome Biol. Evol.">
        <title>Comparative Genomics of a Bacterivorous Green Alga Reveals Evolutionary Causalities and Consequences of Phago-Mixotrophic Mode of Nutrition.</title>
        <authorList>
            <person name="Burns J.A."/>
            <person name="Paasch A."/>
            <person name="Narechania A."/>
            <person name="Kim E."/>
        </authorList>
    </citation>
    <scope>NUCLEOTIDE SEQUENCE [LARGE SCALE GENOMIC DNA]</scope>
    <source>
        <strain evidence="2 3">PLY_AMNH</strain>
    </source>
</reference>